<reference evidence="1 2" key="1">
    <citation type="submission" date="2021-06" db="EMBL/GenBank/DDBJ databases">
        <authorList>
            <person name="Kallberg Y."/>
            <person name="Tangrot J."/>
            <person name="Rosling A."/>
        </authorList>
    </citation>
    <scope>NUCLEOTIDE SEQUENCE [LARGE SCALE GENOMIC DNA]</scope>
    <source>
        <strain evidence="1 2">120-4 pot B 10/14</strain>
    </source>
</reference>
<name>A0ABN7X9C5_GIGMA</name>
<feature type="non-terminal residue" evidence="1">
    <location>
        <position position="1"/>
    </location>
</feature>
<dbReference type="Proteomes" id="UP000789901">
    <property type="component" value="Unassembled WGS sequence"/>
</dbReference>
<keyword evidence="2" id="KW-1185">Reference proteome</keyword>
<comment type="caution">
    <text evidence="1">The sequence shown here is derived from an EMBL/GenBank/DDBJ whole genome shotgun (WGS) entry which is preliminary data.</text>
</comment>
<organism evidence="1 2">
    <name type="scientific">Gigaspora margarita</name>
    <dbReference type="NCBI Taxonomy" id="4874"/>
    <lineage>
        <taxon>Eukaryota</taxon>
        <taxon>Fungi</taxon>
        <taxon>Fungi incertae sedis</taxon>
        <taxon>Mucoromycota</taxon>
        <taxon>Glomeromycotina</taxon>
        <taxon>Glomeromycetes</taxon>
        <taxon>Diversisporales</taxon>
        <taxon>Gigasporaceae</taxon>
        <taxon>Gigaspora</taxon>
    </lineage>
</organism>
<gene>
    <name evidence="1" type="ORF">GMARGA_LOCUS40543</name>
</gene>
<proteinExistence type="predicted"/>
<dbReference type="InterPro" id="IPR027417">
    <property type="entry name" value="P-loop_NTPase"/>
</dbReference>
<dbReference type="EMBL" id="CAJVQB010104077">
    <property type="protein sequence ID" value="CAG8851063.1"/>
    <property type="molecule type" value="Genomic_DNA"/>
</dbReference>
<evidence type="ECO:0000313" key="1">
    <source>
        <dbReference type="EMBL" id="CAG8851063.1"/>
    </source>
</evidence>
<dbReference type="SUPFAM" id="SSF52540">
    <property type="entry name" value="P-loop containing nucleoside triphosphate hydrolases"/>
    <property type="match status" value="1"/>
</dbReference>
<accession>A0ABN7X9C5</accession>
<protein>
    <submittedName>
        <fullName evidence="1">3479_t:CDS:1</fullName>
    </submittedName>
</protein>
<dbReference type="Gene3D" id="3.40.50.300">
    <property type="entry name" value="P-loop containing nucleotide triphosphate hydrolases"/>
    <property type="match status" value="1"/>
</dbReference>
<evidence type="ECO:0000313" key="2">
    <source>
        <dbReference type="Proteomes" id="UP000789901"/>
    </source>
</evidence>
<sequence>SIYVQKEALYKIKNTLAFFKQVKVKSDLTLYSHYPSCAMCSDSEKLLISKLEYAKWIKKFLKIKRPLFYKPDSYAFLYQLKEQEIQEIQPDQWHNKGEKIYRLDENIIYWPKDRHWELIKNIPDSIVPTIHDPITRCQKLYLNGGGGSGKTTRAIRIFKDINMIIFTYTNALAKDFQEKYNNGVGEWTPKHMREEKFSQVVI</sequence>